<organism evidence="10 11">
    <name type="scientific">Ectobacillus funiculus</name>
    <dbReference type="NCBI Taxonomy" id="137993"/>
    <lineage>
        <taxon>Bacteria</taxon>
        <taxon>Bacillati</taxon>
        <taxon>Bacillota</taxon>
        <taxon>Bacilli</taxon>
        <taxon>Bacillales</taxon>
        <taxon>Bacillaceae</taxon>
        <taxon>Ectobacillus</taxon>
    </lineage>
</organism>
<evidence type="ECO:0000256" key="1">
    <source>
        <dbReference type="ARBA" id="ARBA00005380"/>
    </source>
</evidence>
<dbReference type="InterPro" id="IPR011611">
    <property type="entry name" value="PfkB_dom"/>
</dbReference>
<dbReference type="SUPFAM" id="SSF53613">
    <property type="entry name" value="Ribokinase-like"/>
    <property type="match status" value="1"/>
</dbReference>
<dbReference type="EC" id="2.7.1.144" evidence="7"/>
<proteinExistence type="inferred from homology"/>
<keyword evidence="4 8" id="KW-0418">Kinase</keyword>
<evidence type="ECO:0000256" key="6">
    <source>
        <dbReference type="ARBA" id="ARBA00047745"/>
    </source>
</evidence>
<dbReference type="EMBL" id="JBHMAF010000100">
    <property type="protein sequence ID" value="MFB9759872.1"/>
    <property type="molecule type" value="Genomic_DNA"/>
</dbReference>
<keyword evidence="2 7" id="KW-0808">Transferase</keyword>
<comment type="caution">
    <text evidence="10">The sequence shown here is derived from an EMBL/GenBank/DDBJ whole genome shotgun (WGS) entry which is preliminary data.</text>
</comment>
<dbReference type="PANTHER" id="PTHR46566">
    <property type="entry name" value="1-PHOSPHOFRUCTOKINASE-RELATED"/>
    <property type="match status" value="1"/>
</dbReference>
<accession>A0ABV5WGZ4</accession>
<evidence type="ECO:0000256" key="5">
    <source>
        <dbReference type="ARBA" id="ARBA00022840"/>
    </source>
</evidence>
<keyword evidence="7" id="KW-0423">Lactose metabolism</keyword>
<keyword evidence="5 7" id="KW-0067">ATP-binding</keyword>
<evidence type="ECO:0000256" key="2">
    <source>
        <dbReference type="ARBA" id="ARBA00022679"/>
    </source>
</evidence>
<sequence length="309" mass="33277">MIGTITLNPSVDIRYTVEEFSIGSVTRVKQVERTAGGKGLNVSRVATLVGEQVQAAGFLGGASGDFIRSEIKKSDIFDAFVQIQGETRSCHNIMGESVSSTELLEPGPYIDSQALEVFHQTYERMLSECKVITASGSLPQGIPQTYYNQLITKANEKGVRFLLDTSGESLKAAVAAKPFFLKPNHEELEILIGKKVSSEQDIHEALQMLSDKGISFCVISMGKKGSMAIVDGEKYRVTFPAVQAVNTVGSGDSFVAGIAVALSRGYNAEETLAFASACGTANALESQTGFVQQETVDFLKQQVKVEKII</sequence>
<comment type="function">
    <text evidence="8">Catalyzes the ATP-dependent phosphorylation of fructose-l-phosphate to fructose-l,6-bisphosphate.</text>
</comment>
<gene>
    <name evidence="10" type="primary">pfkB</name>
    <name evidence="10" type="ORF">ACFFMS_15870</name>
</gene>
<dbReference type="CDD" id="cd01164">
    <property type="entry name" value="FruK_PfkB_like"/>
    <property type="match status" value="1"/>
</dbReference>
<reference evidence="10 11" key="1">
    <citation type="submission" date="2024-09" db="EMBL/GenBank/DDBJ databases">
        <authorList>
            <person name="Sun Q."/>
            <person name="Mori K."/>
        </authorList>
    </citation>
    <scope>NUCLEOTIDE SEQUENCE [LARGE SCALE GENOMIC DNA]</scope>
    <source>
        <strain evidence="10 11">JCM 11201</strain>
    </source>
</reference>
<dbReference type="InterPro" id="IPR017583">
    <property type="entry name" value="Tagatose/fructose_Pkinase"/>
</dbReference>
<dbReference type="InterPro" id="IPR029056">
    <property type="entry name" value="Ribokinase-like"/>
</dbReference>
<dbReference type="Gene3D" id="3.40.1190.20">
    <property type="match status" value="1"/>
</dbReference>
<feature type="domain" description="Carbohydrate kinase PfkB" evidence="9">
    <location>
        <begin position="11"/>
        <end position="290"/>
    </location>
</feature>
<dbReference type="GO" id="GO:0008662">
    <property type="term" value="F:1-phosphofructokinase activity"/>
    <property type="evidence" value="ECO:0007669"/>
    <property type="project" value="UniProtKB-EC"/>
</dbReference>
<comment type="catalytic activity">
    <reaction evidence="6 8">
        <text>beta-D-fructose 1-phosphate + ATP = beta-D-fructose 1,6-bisphosphate + ADP + H(+)</text>
        <dbReference type="Rhea" id="RHEA:14213"/>
        <dbReference type="ChEBI" id="CHEBI:15378"/>
        <dbReference type="ChEBI" id="CHEBI:30616"/>
        <dbReference type="ChEBI" id="CHEBI:32966"/>
        <dbReference type="ChEBI" id="CHEBI:138881"/>
        <dbReference type="ChEBI" id="CHEBI:456216"/>
        <dbReference type="EC" id="2.7.1.56"/>
    </reaction>
</comment>
<dbReference type="Proteomes" id="UP001589609">
    <property type="component" value="Unassembled WGS sequence"/>
</dbReference>
<evidence type="ECO:0000313" key="11">
    <source>
        <dbReference type="Proteomes" id="UP001589609"/>
    </source>
</evidence>
<dbReference type="RefSeq" id="WP_379950203.1">
    <property type="nucleotide sequence ID" value="NZ_JBHMAF010000100.1"/>
</dbReference>
<dbReference type="InterPro" id="IPR002173">
    <property type="entry name" value="Carboh/pur_kinase_PfkB_CS"/>
</dbReference>
<comment type="similarity">
    <text evidence="7">Belongs to the carbohydrate kinase PfkB family. LacC subfamily.</text>
</comment>
<dbReference type="InterPro" id="IPR022463">
    <property type="entry name" value="1-PFruKinase"/>
</dbReference>
<comment type="catalytic activity">
    <reaction evidence="7">
        <text>D-tagatofuranose 6-phosphate + ATP = D-tagatofuranose 1,6-bisphosphate + ADP + H(+)</text>
        <dbReference type="Rhea" id="RHEA:12420"/>
        <dbReference type="ChEBI" id="CHEBI:15378"/>
        <dbReference type="ChEBI" id="CHEBI:30616"/>
        <dbReference type="ChEBI" id="CHEBI:58694"/>
        <dbReference type="ChEBI" id="CHEBI:58695"/>
        <dbReference type="ChEBI" id="CHEBI:456216"/>
        <dbReference type="EC" id="2.7.1.144"/>
    </reaction>
</comment>
<dbReference type="Pfam" id="PF00294">
    <property type="entry name" value="PfkB"/>
    <property type="match status" value="1"/>
</dbReference>
<comment type="similarity">
    <text evidence="1">Belongs to the carbohydrate kinase pfkB family.</text>
</comment>
<evidence type="ECO:0000256" key="7">
    <source>
        <dbReference type="PIRNR" id="PIRNR000535"/>
    </source>
</evidence>
<evidence type="ECO:0000256" key="3">
    <source>
        <dbReference type="ARBA" id="ARBA00022741"/>
    </source>
</evidence>
<protein>
    <recommendedName>
        <fullName evidence="7">Tagatose-6-phosphate kinase</fullName>
        <ecNumber evidence="7">2.7.1.144</ecNumber>
    </recommendedName>
</protein>
<evidence type="ECO:0000259" key="9">
    <source>
        <dbReference type="Pfam" id="PF00294"/>
    </source>
</evidence>
<name>A0ABV5WGZ4_9BACI</name>
<evidence type="ECO:0000256" key="4">
    <source>
        <dbReference type="ARBA" id="ARBA00022777"/>
    </source>
</evidence>
<evidence type="ECO:0000313" key="10">
    <source>
        <dbReference type="EMBL" id="MFB9759872.1"/>
    </source>
</evidence>
<dbReference type="NCBIfam" id="TIGR03828">
    <property type="entry name" value="pfkB"/>
    <property type="match status" value="1"/>
</dbReference>
<dbReference type="NCBIfam" id="TIGR03168">
    <property type="entry name" value="1-PFK"/>
    <property type="match status" value="1"/>
</dbReference>
<comment type="pathway">
    <text evidence="7">Carbohydrate metabolism; D-tagatose 6-phosphate degradation; D-glyceraldehyde 3-phosphate and glycerone phosphate from D-tagatose 6-phosphate: step 1/2.</text>
</comment>
<dbReference type="PIRSF" id="PIRSF000535">
    <property type="entry name" value="1PFK/6PFK/LacC"/>
    <property type="match status" value="1"/>
</dbReference>
<keyword evidence="3 7" id="KW-0547">Nucleotide-binding</keyword>
<evidence type="ECO:0000256" key="8">
    <source>
        <dbReference type="RuleBase" id="RU369061"/>
    </source>
</evidence>
<keyword evidence="11" id="KW-1185">Reference proteome</keyword>
<dbReference type="PROSITE" id="PS00584">
    <property type="entry name" value="PFKB_KINASES_2"/>
    <property type="match status" value="1"/>
</dbReference>
<dbReference type="PANTHER" id="PTHR46566:SF5">
    <property type="entry name" value="1-PHOSPHOFRUCTOKINASE"/>
    <property type="match status" value="1"/>
</dbReference>